<evidence type="ECO:0000313" key="4">
    <source>
        <dbReference type="Proteomes" id="UP000269539"/>
    </source>
</evidence>
<feature type="compositionally biased region" description="Low complexity" evidence="1">
    <location>
        <begin position="209"/>
        <end position="218"/>
    </location>
</feature>
<feature type="compositionally biased region" description="Low complexity" evidence="1">
    <location>
        <begin position="358"/>
        <end position="368"/>
    </location>
</feature>
<feature type="compositionally biased region" description="Gly residues" evidence="1">
    <location>
        <begin position="450"/>
        <end position="461"/>
    </location>
</feature>
<accession>A0A3M7BQF6</accession>
<feature type="compositionally biased region" description="Low complexity" evidence="1">
    <location>
        <begin position="379"/>
        <end position="398"/>
    </location>
</feature>
<protein>
    <submittedName>
        <fullName evidence="2">Uncharacterized protein</fullName>
    </submittedName>
</protein>
<dbReference type="EMBL" id="QWIO01003841">
    <property type="protein sequence ID" value="RMY42052.1"/>
    <property type="molecule type" value="Genomic_DNA"/>
</dbReference>
<feature type="region of interest" description="Disordered" evidence="1">
    <location>
        <begin position="1"/>
        <end position="56"/>
    </location>
</feature>
<sequence>MMAPDINSMPSPSSPHQDRPQHPTQQPASSQPSSRAASRRASNNMGVPPAAGTAQVHHQMLRNPVSPWMSGGEHGLPIRHPRPMTAAEMYLECEKEQEAVVNRLTRELTALRARSASVASNTSHSSNSTSASLLPVDISDPNPAHQMTGPTHPTPSRRDRSSSSVSGRSVPASTNGAAPVSGSGVSTASTQTHAGSTTNTMPTGSVSQASADRAAAAAGGLSRQPSVSASGGSTPARSSLDLARQGGMSNSGTLYTLPHRPSLSRDPSYASARDTNSAHAQAGTPSSSSAPMIPHPLPPSPAQSPGTSVSPAAMQSYTDTPAHYRTEMEIVKAENEMLRHRVQNLERALRARRRDSSQSDASASASARPGDLNARIPNSSQYGGVQSSSGGRESLVSSPAGSAAWTLAGDGGVGGVAGPRERSESQSTTASSSRRAVGVGEEEVRVGESAGSGGVGRMMGS</sequence>
<evidence type="ECO:0000313" key="2">
    <source>
        <dbReference type="EMBL" id="RMY42052.1"/>
    </source>
</evidence>
<evidence type="ECO:0000256" key="1">
    <source>
        <dbReference type="SAM" id="MobiDB-lite"/>
    </source>
</evidence>
<dbReference type="VEuPathDB" id="FungiDB:BTJ68_04858"/>
<feature type="compositionally biased region" description="Low complexity" evidence="1">
    <location>
        <begin position="425"/>
        <end position="439"/>
    </location>
</feature>
<dbReference type="EMBL" id="QWIQ01001369">
    <property type="protein sequence ID" value="RMY66251.1"/>
    <property type="molecule type" value="Genomic_DNA"/>
</dbReference>
<feature type="compositionally biased region" description="Pro residues" evidence="1">
    <location>
        <begin position="293"/>
        <end position="302"/>
    </location>
</feature>
<dbReference type="AlphaFoldDB" id="A0A3M7BQF6"/>
<feature type="region of interest" description="Disordered" evidence="1">
    <location>
        <begin position="349"/>
        <end position="461"/>
    </location>
</feature>
<comment type="caution">
    <text evidence="2">The sequence shown here is derived from an EMBL/GenBank/DDBJ whole genome shotgun (WGS) entry which is preliminary data.</text>
</comment>
<reference evidence="4 5" key="1">
    <citation type="journal article" date="2018" name="BMC Genomics">
        <title>Genomic evidence for intraspecific hybridization in a clonal and extremely halotolerant yeast.</title>
        <authorList>
            <person name="Gostincar C."/>
            <person name="Stajich J.E."/>
            <person name="Zupancic J."/>
            <person name="Zalar P."/>
            <person name="Gunde-Cimerman N."/>
        </authorList>
    </citation>
    <scope>NUCLEOTIDE SEQUENCE [LARGE SCALE GENOMIC DNA]</scope>
    <source>
        <strain evidence="2 4">EXF-10513</strain>
        <strain evidence="3 5">EXF-171</strain>
    </source>
</reference>
<evidence type="ECO:0000313" key="5">
    <source>
        <dbReference type="Proteomes" id="UP000281468"/>
    </source>
</evidence>
<dbReference type="Proteomes" id="UP000281468">
    <property type="component" value="Unassembled WGS sequence"/>
</dbReference>
<dbReference type="PANTHER" id="PTHR39610">
    <property type="entry name" value="BZIP DOMAIN-CONTAINING PROTEIN-RELATED"/>
    <property type="match status" value="1"/>
</dbReference>
<feature type="compositionally biased region" description="Low complexity" evidence="1">
    <location>
        <begin position="22"/>
        <end position="42"/>
    </location>
</feature>
<organism evidence="2 4">
    <name type="scientific">Hortaea werneckii</name>
    <name type="common">Black yeast</name>
    <name type="synonym">Cladosporium werneckii</name>
    <dbReference type="NCBI Taxonomy" id="91943"/>
    <lineage>
        <taxon>Eukaryota</taxon>
        <taxon>Fungi</taxon>
        <taxon>Dikarya</taxon>
        <taxon>Ascomycota</taxon>
        <taxon>Pezizomycotina</taxon>
        <taxon>Dothideomycetes</taxon>
        <taxon>Dothideomycetidae</taxon>
        <taxon>Mycosphaerellales</taxon>
        <taxon>Teratosphaeriaceae</taxon>
        <taxon>Hortaea</taxon>
    </lineage>
</organism>
<feature type="compositionally biased region" description="Low complexity" evidence="1">
    <location>
        <begin position="116"/>
        <end position="132"/>
    </location>
</feature>
<proteinExistence type="predicted"/>
<feature type="compositionally biased region" description="Polar residues" evidence="1">
    <location>
        <begin position="183"/>
        <end position="208"/>
    </location>
</feature>
<feature type="compositionally biased region" description="Polar residues" evidence="1">
    <location>
        <begin position="223"/>
        <end position="237"/>
    </location>
</feature>
<feature type="region of interest" description="Disordered" evidence="1">
    <location>
        <begin position="116"/>
        <end position="314"/>
    </location>
</feature>
<feature type="compositionally biased region" description="Polar residues" evidence="1">
    <location>
        <begin position="273"/>
        <end position="290"/>
    </location>
</feature>
<gene>
    <name evidence="3" type="ORF">D0862_15208</name>
    <name evidence="2" type="ORF">D0864_16151</name>
</gene>
<evidence type="ECO:0000313" key="3">
    <source>
        <dbReference type="EMBL" id="RMY66251.1"/>
    </source>
</evidence>
<name>A0A3M7BQF6_HORWE</name>
<dbReference type="PANTHER" id="PTHR39610:SF1">
    <property type="match status" value="1"/>
</dbReference>
<dbReference type="Proteomes" id="UP000269539">
    <property type="component" value="Unassembled WGS sequence"/>
</dbReference>